<evidence type="ECO:0000313" key="2">
    <source>
        <dbReference type="EMBL" id="KAK3245655.1"/>
    </source>
</evidence>
<accession>A0AAE0C1D5</accession>
<dbReference type="Proteomes" id="UP001190700">
    <property type="component" value="Unassembled WGS sequence"/>
</dbReference>
<sequence length="300" mass="33641">MFESMYSSVFGSSNAVAAKDAPRSFVYEDPDLVPAPTPVTAPSGYEHNLHTMKIEVSKPELVTHNGMTYHVIYHIQSWTTLPQYASQEVKVYRRYSDFEWLRGKLRETFPGVIIPHIPEKVMISTDLESEEVQDRLVGLQLFVAKVAIHPLLRTSADLQKFLESGSSEIAQWHERGTIGDMLSSFNNMFETTSTYVSSGSRQALAPAPESTSFDEEDWGDTYDPEVVQEYLLSLNVCLAEMEERVKKIIDMHELKASSLLAFSQTLIEVASTDSTTSEVRPGKWYTKVCLLQVAAREGGG</sequence>
<keyword evidence="3" id="KW-1185">Reference proteome</keyword>
<comment type="caution">
    <text evidence="2">The sequence shown here is derived from an EMBL/GenBank/DDBJ whole genome shotgun (WGS) entry which is preliminary data.</text>
</comment>
<gene>
    <name evidence="2" type="ORF">CYMTET_44791</name>
</gene>
<dbReference type="SMART" id="SM00312">
    <property type="entry name" value="PX"/>
    <property type="match status" value="1"/>
</dbReference>
<dbReference type="GO" id="GO:0035091">
    <property type="term" value="F:phosphatidylinositol binding"/>
    <property type="evidence" value="ECO:0007669"/>
    <property type="project" value="InterPro"/>
</dbReference>
<dbReference type="InterPro" id="IPR036871">
    <property type="entry name" value="PX_dom_sf"/>
</dbReference>
<dbReference type="PANTHER" id="PTHR10555">
    <property type="entry name" value="SORTING NEXIN"/>
    <property type="match status" value="1"/>
</dbReference>
<organism evidence="2 3">
    <name type="scientific">Cymbomonas tetramitiformis</name>
    <dbReference type="NCBI Taxonomy" id="36881"/>
    <lineage>
        <taxon>Eukaryota</taxon>
        <taxon>Viridiplantae</taxon>
        <taxon>Chlorophyta</taxon>
        <taxon>Pyramimonadophyceae</taxon>
        <taxon>Pyramimonadales</taxon>
        <taxon>Pyramimonadaceae</taxon>
        <taxon>Cymbomonas</taxon>
    </lineage>
</organism>
<protein>
    <recommendedName>
        <fullName evidence="1">PX domain-containing protein</fullName>
    </recommendedName>
</protein>
<name>A0AAE0C1D5_9CHLO</name>
<feature type="domain" description="PX" evidence="1">
    <location>
        <begin position="51"/>
        <end position="169"/>
    </location>
</feature>
<dbReference type="PROSITE" id="PS50195">
    <property type="entry name" value="PX"/>
    <property type="match status" value="1"/>
</dbReference>
<evidence type="ECO:0000259" key="1">
    <source>
        <dbReference type="PROSITE" id="PS50195"/>
    </source>
</evidence>
<dbReference type="SUPFAM" id="SSF64268">
    <property type="entry name" value="PX domain"/>
    <property type="match status" value="1"/>
</dbReference>
<dbReference type="EMBL" id="LGRX02030451">
    <property type="protein sequence ID" value="KAK3245655.1"/>
    <property type="molecule type" value="Genomic_DNA"/>
</dbReference>
<dbReference type="GO" id="GO:0005768">
    <property type="term" value="C:endosome"/>
    <property type="evidence" value="ECO:0007669"/>
    <property type="project" value="UniProtKB-ARBA"/>
</dbReference>
<dbReference type="Pfam" id="PF00787">
    <property type="entry name" value="PX"/>
    <property type="match status" value="1"/>
</dbReference>
<evidence type="ECO:0000313" key="3">
    <source>
        <dbReference type="Proteomes" id="UP001190700"/>
    </source>
</evidence>
<proteinExistence type="predicted"/>
<dbReference type="Gene3D" id="3.30.1520.10">
    <property type="entry name" value="Phox-like domain"/>
    <property type="match status" value="1"/>
</dbReference>
<reference evidence="2 3" key="1">
    <citation type="journal article" date="2015" name="Genome Biol. Evol.">
        <title>Comparative Genomics of a Bacterivorous Green Alga Reveals Evolutionary Causalities and Consequences of Phago-Mixotrophic Mode of Nutrition.</title>
        <authorList>
            <person name="Burns J.A."/>
            <person name="Paasch A."/>
            <person name="Narechania A."/>
            <person name="Kim E."/>
        </authorList>
    </citation>
    <scope>NUCLEOTIDE SEQUENCE [LARGE SCALE GENOMIC DNA]</scope>
    <source>
        <strain evidence="2 3">PLY_AMNH</strain>
    </source>
</reference>
<dbReference type="InterPro" id="IPR001683">
    <property type="entry name" value="PX_dom"/>
</dbReference>
<dbReference type="PANTHER" id="PTHR10555:SF170">
    <property type="entry name" value="FI18122P1"/>
    <property type="match status" value="1"/>
</dbReference>
<dbReference type="AlphaFoldDB" id="A0AAE0C1D5"/>